<evidence type="ECO:0000313" key="1">
    <source>
        <dbReference type="EMBL" id="RQO85575.1"/>
    </source>
</evidence>
<dbReference type="EMBL" id="CM009290">
    <property type="protein sequence ID" value="RQO85574.1"/>
    <property type="molecule type" value="Genomic_DNA"/>
</dbReference>
<dbReference type="Proteomes" id="UP000006729">
    <property type="component" value="Chromosome 1"/>
</dbReference>
<reference evidence="1" key="2">
    <citation type="submission" date="2017-07" db="EMBL/GenBank/DDBJ databases">
        <title>WGS assembly of Populus trichocarpa.</title>
        <authorList>
            <person name="Tuskan G."/>
            <person name="Difazio S."/>
            <person name="Jansson S."/>
            <person name="Bohlmann J."/>
            <person name="Grigoriev I."/>
            <person name="Hellsten U."/>
            <person name="Putnam N."/>
            <person name="Ralph S."/>
            <person name="Rombauts S."/>
            <person name="Salamov A."/>
            <person name="Schein J."/>
            <person name="Sterck L."/>
            <person name="Aerts A."/>
            <person name="Bhalerao R."/>
            <person name="Bhalerao R."/>
            <person name="Blaudez D."/>
            <person name="Boerjan W."/>
            <person name="Brun A."/>
            <person name="Brunner A."/>
            <person name="Busov V."/>
            <person name="Campbell M."/>
            <person name="Carlson J."/>
            <person name="Chalot M."/>
            <person name="Chapman J."/>
            <person name="Chen G."/>
            <person name="Cooper D."/>
            <person name="Coutinho P."/>
            <person name="Couturier J."/>
            <person name="Covert S."/>
            <person name="Cronk Q."/>
            <person name="Cunningham R."/>
            <person name="Davis J."/>
            <person name="Degroeve S."/>
            <person name="Dejardin A."/>
            <person name="Depamphilis C."/>
            <person name="Detter J."/>
            <person name="Dirks B."/>
            <person name="Dubchak I."/>
            <person name="Duplessis S."/>
            <person name="Ehlting J."/>
            <person name="Ellis B."/>
            <person name="Gendler K."/>
            <person name="Goodstein D."/>
            <person name="Gribskov M."/>
            <person name="Grimwood J."/>
            <person name="Groover A."/>
            <person name="Gunter L."/>
            <person name="Hamberger B."/>
            <person name="Heinze B."/>
            <person name="Helariutta Y."/>
            <person name="Henrissat B."/>
            <person name="Holligan D."/>
            <person name="Holt R."/>
            <person name="Huang W."/>
            <person name="Islam-Faridi N."/>
            <person name="Jones S."/>
            <person name="Jones-Rhoades M."/>
            <person name="Jorgensen R."/>
            <person name="Joshi C."/>
            <person name="Kangasjarvi J."/>
            <person name="Karlsson J."/>
            <person name="Kelleher C."/>
            <person name="Kirkpatrick R."/>
            <person name="Kirst M."/>
            <person name="Kohler A."/>
            <person name="Kalluri U."/>
            <person name="Larimer F."/>
            <person name="Leebens-Mack J."/>
            <person name="Leple J."/>
            <person name="Locascio P."/>
            <person name="Lou Y."/>
            <person name="Lucas S."/>
            <person name="Martin F."/>
            <person name="Montanini B."/>
            <person name="Napoli C."/>
            <person name="Nelson D."/>
            <person name="Nelson C."/>
            <person name="Nieminen K."/>
            <person name="Nilsson O."/>
            <person name="Pereda V."/>
            <person name="Peter G."/>
            <person name="Philippe R."/>
            <person name="Pilate G."/>
            <person name="Poliakov A."/>
            <person name="Razumovskaya J."/>
            <person name="Richardson P."/>
            <person name="Rinaldi C."/>
            <person name="Ritland K."/>
            <person name="Rouze P."/>
            <person name="Ryaboy D."/>
            <person name="Schmutz J."/>
            <person name="Schrader J."/>
            <person name="Segerman B."/>
            <person name="Shin H."/>
            <person name="Siddiqui A."/>
            <person name="Sterky F."/>
            <person name="Terry A."/>
            <person name="Tsai C."/>
            <person name="Uberbacher E."/>
            <person name="Unneberg P."/>
            <person name="Vahala J."/>
            <person name="Wall K."/>
            <person name="Wessler S."/>
            <person name="Yang G."/>
            <person name="Yin T."/>
            <person name="Douglas C."/>
            <person name="Marra M."/>
            <person name="Sandberg G."/>
            <person name="Van De Peer Y."/>
            <person name="Rokhsar D."/>
        </authorList>
    </citation>
    <scope>NUCLEOTIDE SEQUENCE</scope>
    <source>
        <strain evidence="1">Nisqually-1</strain>
    </source>
</reference>
<proteinExistence type="predicted"/>
<dbReference type="AlphaFoldDB" id="A0A3N7EKB5"/>
<dbReference type="EMBL" id="CM009290">
    <property type="protein sequence ID" value="RQO85576.1"/>
    <property type="molecule type" value="Genomic_DNA"/>
</dbReference>
<gene>
    <name evidence="1" type="ORF">POPTR_001G312366</name>
</gene>
<name>A0A3N7EKB5_POPTR</name>
<evidence type="ECO:0000313" key="2">
    <source>
        <dbReference type="Proteomes" id="UP000006729"/>
    </source>
</evidence>
<organism evidence="1 2">
    <name type="scientific">Populus trichocarpa</name>
    <name type="common">Western balsam poplar</name>
    <name type="synonym">Populus balsamifera subsp. trichocarpa</name>
    <dbReference type="NCBI Taxonomy" id="3694"/>
    <lineage>
        <taxon>Eukaryota</taxon>
        <taxon>Viridiplantae</taxon>
        <taxon>Streptophyta</taxon>
        <taxon>Embryophyta</taxon>
        <taxon>Tracheophyta</taxon>
        <taxon>Spermatophyta</taxon>
        <taxon>Magnoliopsida</taxon>
        <taxon>eudicotyledons</taxon>
        <taxon>Gunneridae</taxon>
        <taxon>Pentapetalae</taxon>
        <taxon>rosids</taxon>
        <taxon>fabids</taxon>
        <taxon>Malpighiales</taxon>
        <taxon>Salicaceae</taxon>
        <taxon>Saliceae</taxon>
        <taxon>Populus</taxon>
    </lineage>
</organism>
<reference evidence="1 2" key="1">
    <citation type="journal article" date="2006" name="Science">
        <title>The genome of black cottonwood, Populus trichocarpa (Torr. &amp; Gray).</title>
        <authorList>
            <person name="Tuskan G.A."/>
            <person name="Difazio S."/>
            <person name="Jansson S."/>
            <person name="Bohlmann J."/>
            <person name="Grigoriev I."/>
            <person name="Hellsten U."/>
            <person name="Putnam N."/>
            <person name="Ralph S."/>
            <person name="Rombauts S."/>
            <person name="Salamov A."/>
            <person name="Schein J."/>
            <person name="Sterck L."/>
            <person name="Aerts A."/>
            <person name="Bhalerao R.R."/>
            <person name="Bhalerao R.P."/>
            <person name="Blaudez D."/>
            <person name="Boerjan W."/>
            <person name="Brun A."/>
            <person name="Brunner A."/>
            <person name="Busov V."/>
            <person name="Campbell M."/>
            <person name="Carlson J."/>
            <person name="Chalot M."/>
            <person name="Chapman J."/>
            <person name="Chen G.L."/>
            <person name="Cooper D."/>
            <person name="Coutinho P.M."/>
            <person name="Couturier J."/>
            <person name="Covert S."/>
            <person name="Cronk Q."/>
            <person name="Cunningham R."/>
            <person name="Davis J."/>
            <person name="Degroeve S."/>
            <person name="Dejardin A."/>
            <person name="Depamphilis C."/>
            <person name="Detter J."/>
            <person name="Dirks B."/>
            <person name="Dubchak I."/>
            <person name="Duplessis S."/>
            <person name="Ehlting J."/>
            <person name="Ellis B."/>
            <person name="Gendler K."/>
            <person name="Goodstein D."/>
            <person name="Gribskov M."/>
            <person name="Grimwood J."/>
            <person name="Groover A."/>
            <person name="Gunter L."/>
            <person name="Hamberger B."/>
            <person name="Heinze B."/>
            <person name="Helariutta Y."/>
            <person name="Henrissat B."/>
            <person name="Holligan D."/>
            <person name="Holt R."/>
            <person name="Huang W."/>
            <person name="Islam-Faridi N."/>
            <person name="Jones S."/>
            <person name="Jones-Rhoades M."/>
            <person name="Jorgensen R."/>
            <person name="Joshi C."/>
            <person name="Kangasjarvi J."/>
            <person name="Karlsson J."/>
            <person name="Kelleher C."/>
            <person name="Kirkpatrick R."/>
            <person name="Kirst M."/>
            <person name="Kohler A."/>
            <person name="Kalluri U."/>
            <person name="Larimer F."/>
            <person name="Leebens-Mack J."/>
            <person name="Leple J.C."/>
            <person name="Locascio P."/>
            <person name="Lou Y."/>
            <person name="Lucas S."/>
            <person name="Martin F."/>
            <person name="Montanini B."/>
            <person name="Napoli C."/>
            <person name="Nelson D.R."/>
            <person name="Nelson C."/>
            <person name="Nieminen K."/>
            <person name="Nilsson O."/>
            <person name="Pereda V."/>
            <person name="Peter G."/>
            <person name="Philippe R."/>
            <person name="Pilate G."/>
            <person name="Poliakov A."/>
            <person name="Razumovskaya J."/>
            <person name="Richardson P."/>
            <person name="Rinaldi C."/>
            <person name="Ritland K."/>
            <person name="Rouze P."/>
            <person name="Ryaboy D."/>
            <person name="Schmutz J."/>
            <person name="Schrader J."/>
            <person name="Segerman B."/>
            <person name="Shin H."/>
            <person name="Siddiqui A."/>
            <person name="Sterky F."/>
            <person name="Terry A."/>
            <person name="Tsai C.J."/>
            <person name="Uberbacher E."/>
            <person name="Unneberg P."/>
            <person name="Vahala J."/>
            <person name="Wall K."/>
            <person name="Wessler S."/>
            <person name="Yang G."/>
            <person name="Yin T."/>
            <person name="Douglas C."/>
            <person name="Marra M."/>
            <person name="Sandberg G."/>
            <person name="Van de Peer Y."/>
            <person name="Rokhsar D."/>
        </authorList>
    </citation>
    <scope>NUCLEOTIDE SEQUENCE [LARGE SCALE GENOMIC DNA]</scope>
    <source>
        <strain evidence="2">cv. Nisqually</strain>
        <strain evidence="1">Nisqually-1</strain>
    </source>
</reference>
<accession>A0A3N7EKB5</accession>
<dbReference type="InParanoid" id="A0A3N7EKB5"/>
<protein>
    <submittedName>
        <fullName evidence="1">Uncharacterized protein</fullName>
    </submittedName>
</protein>
<dbReference type="EMBL" id="CM009290">
    <property type="protein sequence ID" value="RQO85575.1"/>
    <property type="molecule type" value="Genomic_DNA"/>
</dbReference>
<sequence>MNRRFFPAWVDALKCENWSFMLFMVDNEIKMPASSVLPKNIHA</sequence>
<keyword evidence="2" id="KW-1185">Reference proteome</keyword>